<dbReference type="Gene3D" id="3.90.1200.10">
    <property type="match status" value="1"/>
</dbReference>
<evidence type="ECO:0000313" key="3">
    <source>
        <dbReference type="Proteomes" id="UP000324222"/>
    </source>
</evidence>
<dbReference type="PANTHER" id="PTHR11012">
    <property type="entry name" value="PROTEIN KINASE-LIKE DOMAIN-CONTAINING"/>
    <property type="match status" value="1"/>
</dbReference>
<keyword evidence="3" id="KW-1185">Reference proteome</keyword>
<name>A0A5B7GJR3_PORTR</name>
<dbReference type="Proteomes" id="UP000324222">
    <property type="component" value="Unassembled WGS sequence"/>
</dbReference>
<dbReference type="SMART" id="SM00587">
    <property type="entry name" value="CHK"/>
    <property type="match status" value="1"/>
</dbReference>
<dbReference type="InterPro" id="IPR004119">
    <property type="entry name" value="EcKL"/>
</dbReference>
<dbReference type="SUPFAM" id="SSF56112">
    <property type="entry name" value="Protein kinase-like (PK-like)"/>
    <property type="match status" value="1"/>
</dbReference>
<evidence type="ECO:0000259" key="1">
    <source>
        <dbReference type="SMART" id="SM00587"/>
    </source>
</evidence>
<sequence length="415" mass="47235">MCIVVSALPRIGQCESSLRNLGDGYNSQVVFFTVETTEKNGTDSPDVKKTYSLVAKLLIDEAGSRAFAIKFKVTLKEYLVYTDLIDNFNKILAEKAPEEPPISLPKLIYGKCAKNDFVLVMENLENNGYEMNNKWNGLNGEQLMATVNKIARIHAMSYVFCETSDISKYSCLPRVDQYMDTFAVMLYAMLENTAAFLKSSKETEELVHGDFWNNNIMFKYTDTPDEQKIIEDVMVIDWGNCSWGAPLFDLQYLIYTSTQRSVRKEYLDKALSHYHSTFTTLTTKFGYPLSNWGLTELKAEWEMTYAIGFLFGCTLVQGTLSTTNPFSKRQVSEPSILDKPFLLPVKASLDAMKMGMTKMFMPLMFTPQGKKFFKMAMKKVMKPIFEELKSGKNEALNTRVLDLVYEADENGLFST</sequence>
<accession>A0A5B7GJR3</accession>
<evidence type="ECO:0000313" key="2">
    <source>
        <dbReference type="EMBL" id="MPC57605.1"/>
    </source>
</evidence>
<reference evidence="2 3" key="1">
    <citation type="submission" date="2019-05" db="EMBL/GenBank/DDBJ databases">
        <title>Another draft genome of Portunus trituberculatus and its Hox gene families provides insights of decapod evolution.</title>
        <authorList>
            <person name="Jeong J.-H."/>
            <person name="Song I."/>
            <person name="Kim S."/>
            <person name="Choi T."/>
            <person name="Kim D."/>
            <person name="Ryu S."/>
            <person name="Kim W."/>
        </authorList>
    </citation>
    <scope>NUCLEOTIDE SEQUENCE [LARGE SCALE GENOMIC DNA]</scope>
    <source>
        <tissue evidence="2">Muscle</tissue>
    </source>
</reference>
<dbReference type="AlphaFoldDB" id="A0A5B7GJR3"/>
<dbReference type="OrthoDB" id="191037at2759"/>
<dbReference type="InterPro" id="IPR015897">
    <property type="entry name" value="CHK_kinase-like"/>
</dbReference>
<comment type="caution">
    <text evidence="2">The sequence shown here is derived from an EMBL/GenBank/DDBJ whole genome shotgun (WGS) entry which is preliminary data.</text>
</comment>
<protein>
    <recommendedName>
        <fullName evidence="1">CHK kinase-like domain-containing protein</fullName>
    </recommendedName>
</protein>
<dbReference type="InterPro" id="IPR011009">
    <property type="entry name" value="Kinase-like_dom_sf"/>
</dbReference>
<proteinExistence type="predicted"/>
<organism evidence="2 3">
    <name type="scientific">Portunus trituberculatus</name>
    <name type="common">Swimming crab</name>
    <name type="synonym">Neptunus trituberculatus</name>
    <dbReference type="NCBI Taxonomy" id="210409"/>
    <lineage>
        <taxon>Eukaryota</taxon>
        <taxon>Metazoa</taxon>
        <taxon>Ecdysozoa</taxon>
        <taxon>Arthropoda</taxon>
        <taxon>Crustacea</taxon>
        <taxon>Multicrustacea</taxon>
        <taxon>Malacostraca</taxon>
        <taxon>Eumalacostraca</taxon>
        <taxon>Eucarida</taxon>
        <taxon>Decapoda</taxon>
        <taxon>Pleocyemata</taxon>
        <taxon>Brachyura</taxon>
        <taxon>Eubrachyura</taxon>
        <taxon>Portunoidea</taxon>
        <taxon>Portunidae</taxon>
        <taxon>Portuninae</taxon>
        <taxon>Portunus</taxon>
    </lineage>
</organism>
<dbReference type="PANTHER" id="PTHR11012:SF30">
    <property type="entry name" value="PROTEIN KINASE-LIKE DOMAIN-CONTAINING"/>
    <property type="match status" value="1"/>
</dbReference>
<dbReference type="EMBL" id="VSRR010014921">
    <property type="protein sequence ID" value="MPC57605.1"/>
    <property type="molecule type" value="Genomic_DNA"/>
</dbReference>
<dbReference type="Pfam" id="PF02958">
    <property type="entry name" value="EcKL"/>
    <property type="match status" value="1"/>
</dbReference>
<feature type="domain" description="CHK kinase-like" evidence="1">
    <location>
        <begin position="119"/>
        <end position="284"/>
    </location>
</feature>
<gene>
    <name evidence="2" type="ORF">E2C01_051590</name>
</gene>